<sequence length="866" mass="96340">MDNEAPADSSSLPRYLQDILSRLPDDHAAALCSPNGPSIADTIQLTDRRRRFAYLLLARHRLTQRLAECPGPCPELILDRAKVYEALGYSELALADAYVSYTLCLVALDGPDISDLVPVDSDGEPWPNPPEEGNYDQVNALALKHKYRSLMLLCRSAINLGAQTQAKVWIDEIMVVKKGLRELDGDQTVDKAKDVNEVIEDMREYFTIYEDEAKFQRCVHILKDANHKPTLFGWCQRQVYPWNEHEPDRMSKKALKEINDRLHEAAPDLEVEISTLPTLSLSLERGAQRMSIGESEPNVATLADCSSQLGLFAKKEVKPGTTILKERSVLTGIRPHGEALCDGCAADLEGVDQASRRYCPGCNTPFCSEECQSAAKKGYHAPNMDDYETDEGYPPAEAPFCPGTSGNEDIHNLGRAESSTTPEWDLYFLLLSRTMQMSVTQKVHPLDLFEIKYLWGDFSPTPNVADLSIKSGPKTLPYSVRHHVELPLQWFEILMHSRDRCTPYSATWLEKYDWWIVQTLFAKFRGVADAQQSTWTGKPEVAAVHPLWCLANHSCNPNVTWKPSGVRNLTVVKDRIWERPGQPSFPWEGIRAGEEIWNHYTDVQEKDYRERQARLQAVLGGDCRCSRCAYESRPRPGSARGGPSSGFAFKSTSVFPIRSQPDGPVPTSQAGLSFKTNRRVSPTANRQTTRGVALIPSRPPLLFALFDPTGAVYNPSIAYPYRPAIFNSLTAGLLGSLIPLGVIIASQLFFRSFADYSAAHLGLTYALAAGTCFQIILKKTIGGLRPHFLAVCKPKLVAPGSGLGFNGIMYRVQDVCTGTKSEIDWGIQSFPSGHSEIAFAGLGYLAIYLFTHLRLSDRSRTTKLGF</sequence>
<dbReference type="InterPro" id="IPR036938">
    <property type="entry name" value="PAP2/HPO_sf"/>
</dbReference>
<dbReference type="InterPro" id="IPR001214">
    <property type="entry name" value="SET_dom"/>
</dbReference>
<feature type="domain" description="SET" evidence="2">
    <location>
        <begin position="288"/>
        <end position="601"/>
    </location>
</feature>
<dbReference type="GO" id="GO:0005634">
    <property type="term" value="C:nucleus"/>
    <property type="evidence" value="ECO:0007669"/>
    <property type="project" value="TreeGrafter"/>
</dbReference>
<accession>A0AA38XJF7</accession>
<keyword evidence="1" id="KW-0812">Transmembrane</keyword>
<dbReference type="Pfam" id="PF01569">
    <property type="entry name" value="PAP2"/>
    <property type="match status" value="1"/>
</dbReference>
<feature type="transmembrane region" description="Helical" evidence="1">
    <location>
        <begin position="758"/>
        <end position="777"/>
    </location>
</feature>
<proteinExistence type="predicted"/>
<name>A0AA38XJF7_9EURO</name>
<dbReference type="EMBL" id="JAPDRK010000003">
    <property type="protein sequence ID" value="KAJ9614551.1"/>
    <property type="molecule type" value="Genomic_DNA"/>
</dbReference>
<keyword evidence="1" id="KW-1133">Transmembrane helix</keyword>
<dbReference type="InterPro" id="IPR046341">
    <property type="entry name" value="SET_dom_sf"/>
</dbReference>
<dbReference type="Gene3D" id="2.170.270.10">
    <property type="entry name" value="SET domain"/>
    <property type="match status" value="2"/>
</dbReference>
<dbReference type="SUPFAM" id="SSF82199">
    <property type="entry name" value="SET domain"/>
    <property type="match status" value="1"/>
</dbReference>
<keyword evidence="4" id="KW-1185">Reference proteome</keyword>
<gene>
    <name evidence="3" type="ORF">H2200_002688</name>
</gene>
<dbReference type="Proteomes" id="UP001172673">
    <property type="component" value="Unassembled WGS sequence"/>
</dbReference>
<dbReference type="SUPFAM" id="SSF48317">
    <property type="entry name" value="Acid phosphatase/Vanadium-dependent haloperoxidase"/>
    <property type="match status" value="1"/>
</dbReference>
<evidence type="ECO:0000259" key="2">
    <source>
        <dbReference type="PROSITE" id="PS50280"/>
    </source>
</evidence>
<feature type="transmembrane region" description="Helical" evidence="1">
    <location>
        <begin position="837"/>
        <end position="855"/>
    </location>
</feature>
<reference evidence="3" key="1">
    <citation type="submission" date="2022-10" db="EMBL/GenBank/DDBJ databases">
        <title>Culturing micro-colonial fungi from biological soil crusts in the Mojave desert and describing Neophaeococcomyces mojavensis, and introducing the new genera and species Taxawa tesnikishii.</title>
        <authorList>
            <person name="Kurbessoian T."/>
            <person name="Stajich J.E."/>
        </authorList>
    </citation>
    <scope>NUCLEOTIDE SEQUENCE</scope>
    <source>
        <strain evidence="3">TK_41</strain>
    </source>
</reference>
<dbReference type="AlphaFoldDB" id="A0AA38XJF7"/>
<evidence type="ECO:0000313" key="3">
    <source>
        <dbReference type="EMBL" id="KAJ9614551.1"/>
    </source>
</evidence>
<evidence type="ECO:0000313" key="4">
    <source>
        <dbReference type="Proteomes" id="UP001172673"/>
    </source>
</evidence>
<dbReference type="InterPro" id="IPR050869">
    <property type="entry name" value="H3K4_H4K5_MeTrfase"/>
</dbReference>
<dbReference type="PANTHER" id="PTHR12197">
    <property type="entry name" value="HISTONE-LYSINE N-METHYLTRANSFERASE SMYD"/>
    <property type="match status" value="1"/>
</dbReference>
<dbReference type="PROSITE" id="PS50280">
    <property type="entry name" value="SET"/>
    <property type="match status" value="1"/>
</dbReference>
<evidence type="ECO:0000256" key="1">
    <source>
        <dbReference type="SAM" id="Phobius"/>
    </source>
</evidence>
<comment type="caution">
    <text evidence="3">The sequence shown here is derived from an EMBL/GenBank/DDBJ whole genome shotgun (WGS) entry which is preliminary data.</text>
</comment>
<dbReference type="Gene3D" id="1.20.144.10">
    <property type="entry name" value="Phosphatidic acid phosphatase type 2/haloperoxidase"/>
    <property type="match status" value="1"/>
</dbReference>
<protein>
    <recommendedName>
        <fullName evidence="2">SET domain-containing protein</fullName>
    </recommendedName>
</protein>
<keyword evidence="1" id="KW-0472">Membrane</keyword>
<dbReference type="PANTHER" id="PTHR12197:SF273">
    <property type="entry name" value="MYND-TYPE ZINC FINGER PROTEIN SAMB"/>
    <property type="match status" value="1"/>
</dbReference>
<organism evidence="3 4">
    <name type="scientific">Cladophialophora chaetospira</name>
    <dbReference type="NCBI Taxonomy" id="386627"/>
    <lineage>
        <taxon>Eukaryota</taxon>
        <taxon>Fungi</taxon>
        <taxon>Dikarya</taxon>
        <taxon>Ascomycota</taxon>
        <taxon>Pezizomycotina</taxon>
        <taxon>Eurotiomycetes</taxon>
        <taxon>Chaetothyriomycetidae</taxon>
        <taxon>Chaetothyriales</taxon>
        <taxon>Herpotrichiellaceae</taxon>
        <taxon>Cladophialophora</taxon>
    </lineage>
</organism>
<dbReference type="InterPro" id="IPR000326">
    <property type="entry name" value="PAP2/HPO"/>
</dbReference>
<dbReference type="Gene3D" id="6.10.140.2220">
    <property type="match status" value="1"/>
</dbReference>
<feature type="transmembrane region" description="Helical" evidence="1">
    <location>
        <begin position="724"/>
        <end position="746"/>
    </location>
</feature>